<dbReference type="Gene3D" id="3.30.910.20">
    <property type="entry name" value="Skp domain"/>
    <property type="match status" value="1"/>
</dbReference>
<dbReference type="PANTHER" id="PTHR35089">
    <property type="entry name" value="CHAPERONE PROTEIN SKP"/>
    <property type="match status" value="1"/>
</dbReference>
<evidence type="ECO:0000313" key="5">
    <source>
        <dbReference type="EMBL" id="TWT34936.1"/>
    </source>
</evidence>
<feature type="chain" id="PRO_5023086380" evidence="4">
    <location>
        <begin position="27"/>
        <end position="208"/>
    </location>
</feature>
<sequence length="208" mass="23680" precursor="true">MKRLFSLTAILVSAIFVNFLADAANAQSGTNVAVIDIPMVFKGHALFKRQMEDFKVEVEAAEKSIGAERDRITKMIQELSQQYKPGSPDYKVKEEEVARQQSELQVKMTLQKKDFMEKEARIYFNVYDQVKRTVAAFAERNNIALVLRYNSTEIEAENRQSVLEGINRPVIYQNRIDITQDVLAMLNNGVRPPGDTQTARPQNGLIPR</sequence>
<dbReference type="EMBL" id="SJPF01000002">
    <property type="protein sequence ID" value="TWT34936.1"/>
    <property type="molecule type" value="Genomic_DNA"/>
</dbReference>
<comment type="similarity">
    <text evidence="1">Belongs to the Skp family.</text>
</comment>
<protein>
    <submittedName>
        <fullName evidence="5">Outer membrane protein (OmpH-like)</fullName>
    </submittedName>
</protein>
<evidence type="ECO:0000256" key="1">
    <source>
        <dbReference type="ARBA" id="ARBA00009091"/>
    </source>
</evidence>
<feature type="region of interest" description="Disordered" evidence="3">
    <location>
        <begin position="189"/>
        <end position="208"/>
    </location>
</feature>
<organism evidence="5 6">
    <name type="scientific">Blastopirellula retiformator</name>
    <dbReference type="NCBI Taxonomy" id="2527970"/>
    <lineage>
        <taxon>Bacteria</taxon>
        <taxon>Pseudomonadati</taxon>
        <taxon>Planctomycetota</taxon>
        <taxon>Planctomycetia</taxon>
        <taxon>Pirellulales</taxon>
        <taxon>Pirellulaceae</taxon>
        <taxon>Blastopirellula</taxon>
    </lineage>
</organism>
<dbReference type="AlphaFoldDB" id="A0A5C5V8M7"/>
<gene>
    <name evidence="5" type="ORF">Enr8_23520</name>
</gene>
<feature type="signal peptide" evidence="4">
    <location>
        <begin position="1"/>
        <end position="26"/>
    </location>
</feature>
<keyword evidence="2 4" id="KW-0732">Signal</keyword>
<evidence type="ECO:0000313" key="6">
    <source>
        <dbReference type="Proteomes" id="UP000318878"/>
    </source>
</evidence>
<dbReference type="GO" id="GO:0051082">
    <property type="term" value="F:unfolded protein binding"/>
    <property type="evidence" value="ECO:0007669"/>
    <property type="project" value="InterPro"/>
</dbReference>
<proteinExistence type="inferred from homology"/>
<evidence type="ECO:0000256" key="2">
    <source>
        <dbReference type="ARBA" id="ARBA00022729"/>
    </source>
</evidence>
<evidence type="ECO:0000256" key="3">
    <source>
        <dbReference type="SAM" id="MobiDB-lite"/>
    </source>
</evidence>
<dbReference type="Proteomes" id="UP000318878">
    <property type="component" value="Unassembled WGS sequence"/>
</dbReference>
<dbReference type="InterPro" id="IPR024930">
    <property type="entry name" value="Skp_dom_sf"/>
</dbReference>
<name>A0A5C5V8M7_9BACT</name>
<accession>A0A5C5V8M7</accession>
<dbReference type="SUPFAM" id="SSF111384">
    <property type="entry name" value="OmpH-like"/>
    <property type="match status" value="1"/>
</dbReference>
<dbReference type="SMART" id="SM00935">
    <property type="entry name" value="OmpH"/>
    <property type="match status" value="1"/>
</dbReference>
<dbReference type="GO" id="GO:0050821">
    <property type="term" value="P:protein stabilization"/>
    <property type="evidence" value="ECO:0007669"/>
    <property type="project" value="TreeGrafter"/>
</dbReference>
<reference evidence="5 6" key="1">
    <citation type="submission" date="2019-02" db="EMBL/GenBank/DDBJ databases">
        <title>Deep-cultivation of Planctomycetes and their phenomic and genomic characterization uncovers novel biology.</title>
        <authorList>
            <person name="Wiegand S."/>
            <person name="Jogler M."/>
            <person name="Boedeker C."/>
            <person name="Pinto D."/>
            <person name="Vollmers J."/>
            <person name="Rivas-Marin E."/>
            <person name="Kohn T."/>
            <person name="Peeters S.H."/>
            <person name="Heuer A."/>
            <person name="Rast P."/>
            <person name="Oberbeckmann S."/>
            <person name="Bunk B."/>
            <person name="Jeske O."/>
            <person name="Meyerdierks A."/>
            <person name="Storesund J.E."/>
            <person name="Kallscheuer N."/>
            <person name="Luecker S."/>
            <person name="Lage O.M."/>
            <person name="Pohl T."/>
            <person name="Merkel B.J."/>
            <person name="Hornburger P."/>
            <person name="Mueller R.-W."/>
            <person name="Bruemmer F."/>
            <person name="Labrenz M."/>
            <person name="Spormann A.M."/>
            <person name="Op Den Camp H."/>
            <person name="Overmann J."/>
            <person name="Amann R."/>
            <person name="Jetten M.S.M."/>
            <person name="Mascher T."/>
            <person name="Medema M.H."/>
            <person name="Devos D.P."/>
            <person name="Kaster A.-K."/>
            <person name="Ovreas L."/>
            <person name="Rohde M."/>
            <person name="Galperin M.Y."/>
            <person name="Jogler C."/>
        </authorList>
    </citation>
    <scope>NUCLEOTIDE SEQUENCE [LARGE SCALE GENOMIC DNA]</scope>
    <source>
        <strain evidence="5 6">Enr8</strain>
    </source>
</reference>
<dbReference type="GO" id="GO:0005829">
    <property type="term" value="C:cytosol"/>
    <property type="evidence" value="ECO:0007669"/>
    <property type="project" value="TreeGrafter"/>
</dbReference>
<dbReference type="InterPro" id="IPR005632">
    <property type="entry name" value="Chaperone_Skp"/>
</dbReference>
<evidence type="ECO:0000256" key="4">
    <source>
        <dbReference type="SAM" id="SignalP"/>
    </source>
</evidence>
<dbReference type="PANTHER" id="PTHR35089:SF1">
    <property type="entry name" value="CHAPERONE PROTEIN SKP"/>
    <property type="match status" value="1"/>
</dbReference>
<keyword evidence="6" id="KW-1185">Reference proteome</keyword>
<dbReference type="RefSeq" id="WP_186767590.1">
    <property type="nucleotide sequence ID" value="NZ_SJPF01000002.1"/>
</dbReference>
<dbReference type="Pfam" id="PF03938">
    <property type="entry name" value="OmpH"/>
    <property type="match status" value="1"/>
</dbReference>
<comment type="caution">
    <text evidence="5">The sequence shown here is derived from an EMBL/GenBank/DDBJ whole genome shotgun (WGS) entry which is preliminary data.</text>
</comment>